<evidence type="ECO:0000256" key="1">
    <source>
        <dbReference type="SAM" id="Coils"/>
    </source>
</evidence>
<dbReference type="AlphaFoldDB" id="A0A1R1AZL4"/>
<dbReference type="RefSeq" id="WP_076323928.1">
    <property type="nucleotide sequence ID" value="NZ_MRTF01000006.1"/>
</dbReference>
<feature type="transmembrane region" description="Helical" evidence="3">
    <location>
        <begin position="49"/>
        <end position="68"/>
    </location>
</feature>
<organism evidence="4 5">
    <name type="scientific">Paenibacillus lautus</name>
    <name type="common">Bacillus lautus</name>
    <dbReference type="NCBI Taxonomy" id="1401"/>
    <lineage>
        <taxon>Bacteria</taxon>
        <taxon>Bacillati</taxon>
        <taxon>Bacillota</taxon>
        <taxon>Bacilli</taxon>
        <taxon>Bacillales</taxon>
        <taxon>Paenibacillaceae</taxon>
        <taxon>Paenibacillus</taxon>
    </lineage>
</organism>
<evidence type="ECO:0000313" key="5">
    <source>
        <dbReference type="Proteomes" id="UP000187074"/>
    </source>
</evidence>
<comment type="caution">
    <text evidence="4">The sequence shown here is derived from an EMBL/GenBank/DDBJ whole genome shotgun (WGS) entry which is preliminary data.</text>
</comment>
<feature type="transmembrane region" description="Helical" evidence="3">
    <location>
        <begin position="16"/>
        <end position="37"/>
    </location>
</feature>
<protein>
    <submittedName>
        <fullName evidence="4">Uncharacterized protein</fullName>
    </submittedName>
</protein>
<feature type="transmembrane region" description="Helical" evidence="3">
    <location>
        <begin position="327"/>
        <end position="346"/>
    </location>
</feature>
<feature type="transmembrane region" description="Helical" evidence="3">
    <location>
        <begin position="304"/>
        <end position="322"/>
    </location>
</feature>
<evidence type="ECO:0000256" key="2">
    <source>
        <dbReference type="SAM" id="MobiDB-lite"/>
    </source>
</evidence>
<keyword evidence="3" id="KW-0472">Membrane</keyword>
<proteinExistence type="predicted"/>
<feature type="transmembrane region" description="Helical" evidence="3">
    <location>
        <begin position="274"/>
        <end position="292"/>
    </location>
</feature>
<feature type="transmembrane region" description="Helical" evidence="3">
    <location>
        <begin position="358"/>
        <end position="379"/>
    </location>
</feature>
<keyword evidence="1" id="KW-0175">Coiled coil</keyword>
<feature type="coiled-coil region" evidence="1">
    <location>
        <begin position="227"/>
        <end position="259"/>
    </location>
</feature>
<keyword evidence="3" id="KW-0812">Transmembrane</keyword>
<feature type="region of interest" description="Disordered" evidence="2">
    <location>
        <begin position="393"/>
        <end position="417"/>
    </location>
</feature>
<evidence type="ECO:0000256" key="3">
    <source>
        <dbReference type="SAM" id="Phobius"/>
    </source>
</evidence>
<sequence length="417" mass="48745">MSLVIHEQRKPKMQPFYWVITFEMHVLGILLGLALTLGPLMLLYLWTNVWTWMSLAAIPAGIFMMIRLSRSLKGHIWNNTHLDEYLLFEDHIEYERWDPETKDSLKGSLRIGDIKEIYYGRYIFQFSYAYKKSKMTESVPSAELMPIMYLVAGEGQTERAVAIPFTDPMEANRWLEVIGRRDIPLYLTSIIIQDLGDESVASLLREDEDLERSEFDGNMERQFRPYLDRLVQENEEEDRELTEEELNQLEYEMKLLEYEEALQKRRSAFRGTGLLAWLIFPVQFAIGFWLTRQAELGNADPEQRLYPILLVALSAILFFFLVKWMRWLQIIMFSLVTFISFMFLDFSEIETDPSYQMSSMLLAIAMLSLPVVGLFYLGIRYIRKGRDAKNLPPMPGPYQSLPDKDKVGIQSGDHLST</sequence>
<name>A0A1R1AZL4_PAELA</name>
<gene>
    <name evidence="4" type="ORF">BK123_18965</name>
</gene>
<dbReference type="EMBL" id="MRTF01000006">
    <property type="protein sequence ID" value="OME91536.1"/>
    <property type="molecule type" value="Genomic_DNA"/>
</dbReference>
<dbReference type="Proteomes" id="UP000187074">
    <property type="component" value="Unassembled WGS sequence"/>
</dbReference>
<keyword evidence="3" id="KW-1133">Transmembrane helix</keyword>
<accession>A0A1R1AZL4</accession>
<evidence type="ECO:0000313" key="4">
    <source>
        <dbReference type="EMBL" id="OME91536.1"/>
    </source>
</evidence>
<dbReference type="OrthoDB" id="2521336at2"/>
<reference evidence="4 5" key="1">
    <citation type="submission" date="2016-11" db="EMBL/GenBank/DDBJ databases">
        <title>Paenibacillus species isolates.</title>
        <authorList>
            <person name="Beno S.M."/>
        </authorList>
    </citation>
    <scope>NUCLEOTIDE SEQUENCE [LARGE SCALE GENOMIC DNA]</scope>
    <source>
        <strain evidence="4 5">FSL F4-0100</strain>
    </source>
</reference>